<dbReference type="Gene3D" id="3.30.40.10">
    <property type="entry name" value="Zinc/RING finger domain, C3HC4 (zinc finger)"/>
    <property type="match status" value="1"/>
</dbReference>
<dbReference type="EMBL" id="JBHFFA010000008">
    <property type="protein sequence ID" value="KAL2608025.1"/>
    <property type="molecule type" value="Genomic_DNA"/>
</dbReference>
<feature type="region of interest" description="Disordered" evidence="1">
    <location>
        <begin position="66"/>
        <end position="131"/>
    </location>
</feature>
<dbReference type="InterPro" id="IPR013083">
    <property type="entry name" value="Znf_RING/FYVE/PHD"/>
</dbReference>
<feature type="compositionally biased region" description="Basic and acidic residues" evidence="1">
    <location>
        <begin position="94"/>
        <end position="106"/>
    </location>
</feature>
<sequence length="169" mass="18551">MSADGGLECPVCGEGFYDAENTPYVLWCGHSLCRQFGQLGESQGETVRARQVSRVKKGLGKCCANPTATSRMSTRVNENGTFSEASADVGDGEQNQKRAQRPDVRRTAKNKNANQLNDETSRATNQNPESLPKLAMSTTAQLRNKHHNNKCWVAWMPPPPPPPPLRPES</sequence>
<evidence type="ECO:0000256" key="1">
    <source>
        <dbReference type="SAM" id="MobiDB-lite"/>
    </source>
</evidence>
<evidence type="ECO:0000313" key="2">
    <source>
        <dbReference type="EMBL" id="KAL2608025.1"/>
    </source>
</evidence>
<feature type="compositionally biased region" description="Polar residues" evidence="1">
    <location>
        <begin position="66"/>
        <end position="84"/>
    </location>
</feature>
<name>A0ABD1XGG4_9MARC</name>
<keyword evidence="3" id="KW-1185">Reference proteome</keyword>
<feature type="compositionally biased region" description="Polar residues" evidence="1">
    <location>
        <begin position="110"/>
        <end position="129"/>
    </location>
</feature>
<dbReference type="Proteomes" id="UP001605036">
    <property type="component" value="Unassembled WGS sequence"/>
</dbReference>
<dbReference type="PANTHER" id="PTHR46616">
    <property type="entry name" value="UBIQUITIN-PROTEIN LIGASE"/>
    <property type="match status" value="1"/>
</dbReference>
<organism evidence="2 3">
    <name type="scientific">Riccia fluitans</name>
    <dbReference type="NCBI Taxonomy" id="41844"/>
    <lineage>
        <taxon>Eukaryota</taxon>
        <taxon>Viridiplantae</taxon>
        <taxon>Streptophyta</taxon>
        <taxon>Embryophyta</taxon>
        <taxon>Marchantiophyta</taxon>
        <taxon>Marchantiopsida</taxon>
        <taxon>Marchantiidae</taxon>
        <taxon>Marchantiales</taxon>
        <taxon>Ricciaceae</taxon>
        <taxon>Riccia</taxon>
    </lineage>
</organism>
<protein>
    <recommendedName>
        <fullName evidence="4">RING-type domain-containing protein</fullName>
    </recommendedName>
</protein>
<proteinExistence type="predicted"/>
<comment type="caution">
    <text evidence="2">The sequence shown here is derived from an EMBL/GenBank/DDBJ whole genome shotgun (WGS) entry which is preliminary data.</text>
</comment>
<dbReference type="SUPFAM" id="SSF57850">
    <property type="entry name" value="RING/U-box"/>
    <property type="match status" value="1"/>
</dbReference>
<accession>A0ABD1XGG4</accession>
<gene>
    <name evidence="2" type="ORF">R1flu_026598</name>
</gene>
<dbReference type="AlphaFoldDB" id="A0ABD1XGG4"/>
<reference evidence="2 3" key="1">
    <citation type="submission" date="2024-09" db="EMBL/GenBank/DDBJ databases">
        <title>Chromosome-scale assembly of Riccia fluitans.</title>
        <authorList>
            <person name="Paukszto L."/>
            <person name="Sawicki J."/>
            <person name="Karawczyk K."/>
            <person name="Piernik-Szablinska J."/>
            <person name="Szczecinska M."/>
            <person name="Mazdziarz M."/>
        </authorList>
    </citation>
    <scope>NUCLEOTIDE SEQUENCE [LARGE SCALE GENOMIC DNA]</scope>
    <source>
        <strain evidence="2">Rf_01</strain>
        <tissue evidence="2">Aerial parts of the thallus</tissue>
    </source>
</reference>
<dbReference type="PANTHER" id="PTHR46616:SF2">
    <property type="entry name" value="OS03G0211100 PROTEIN"/>
    <property type="match status" value="1"/>
</dbReference>
<evidence type="ECO:0008006" key="4">
    <source>
        <dbReference type="Google" id="ProtNLM"/>
    </source>
</evidence>
<evidence type="ECO:0000313" key="3">
    <source>
        <dbReference type="Proteomes" id="UP001605036"/>
    </source>
</evidence>